<feature type="region of interest" description="Disordered" evidence="1">
    <location>
        <begin position="1"/>
        <end position="22"/>
    </location>
</feature>
<sequence>MKGLPFIPPTTRSEEESGNGVDESIPQINYVSLIAPGDLSSLLPPFLYKLSSTSSYCETYCNPISTSVMPVLSSISSSTSLLSTSNPIGKDTISLTAGFAVLFQTPHSHIRQLLGQSLFQSRHEGSLGDPSHYFRSSGGRKRGSDIIKL</sequence>
<keyword evidence="3" id="KW-1185">Reference proteome</keyword>
<comment type="caution">
    <text evidence="2">The sequence shown here is derived from an EMBL/GenBank/DDBJ whole genome shotgun (WGS) entry which is preliminary data.</text>
</comment>
<dbReference type="EMBL" id="BGPR01005571">
    <property type="protein sequence ID" value="GBN11404.1"/>
    <property type="molecule type" value="Genomic_DNA"/>
</dbReference>
<accession>A0A4Y2LAB2</accession>
<protein>
    <submittedName>
        <fullName evidence="2">Uncharacterized protein</fullName>
    </submittedName>
</protein>
<dbReference type="AlphaFoldDB" id="A0A4Y2LAB2"/>
<dbReference type="Proteomes" id="UP000499080">
    <property type="component" value="Unassembled WGS sequence"/>
</dbReference>
<name>A0A4Y2LAB2_ARAVE</name>
<evidence type="ECO:0000313" key="2">
    <source>
        <dbReference type="EMBL" id="GBN11404.1"/>
    </source>
</evidence>
<evidence type="ECO:0000256" key="1">
    <source>
        <dbReference type="SAM" id="MobiDB-lite"/>
    </source>
</evidence>
<proteinExistence type="predicted"/>
<evidence type="ECO:0000313" key="3">
    <source>
        <dbReference type="Proteomes" id="UP000499080"/>
    </source>
</evidence>
<gene>
    <name evidence="2" type="ORF">AVEN_168132_1</name>
</gene>
<reference evidence="2 3" key="1">
    <citation type="journal article" date="2019" name="Sci. Rep.">
        <title>Orb-weaving spider Araneus ventricosus genome elucidates the spidroin gene catalogue.</title>
        <authorList>
            <person name="Kono N."/>
            <person name="Nakamura H."/>
            <person name="Ohtoshi R."/>
            <person name="Moran D.A.P."/>
            <person name="Shinohara A."/>
            <person name="Yoshida Y."/>
            <person name="Fujiwara M."/>
            <person name="Mori M."/>
            <person name="Tomita M."/>
            <person name="Arakawa K."/>
        </authorList>
    </citation>
    <scope>NUCLEOTIDE SEQUENCE [LARGE SCALE GENOMIC DNA]</scope>
</reference>
<organism evidence="2 3">
    <name type="scientific">Araneus ventricosus</name>
    <name type="common">Orbweaver spider</name>
    <name type="synonym">Epeira ventricosa</name>
    <dbReference type="NCBI Taxonomy" id="182803"/>
    <lineage>
        <taxon>Eukaryota</taxon>
        <taxon>Metazoa</taxon>
        <taxon>Ecdysozoa</taxon>
        <taxon>Arthropoda</taxon>
        <taxon>Chelicerata</taxon>
        <taxon>Arachnida</taxon>
        <taxon>Araneae</taxon>
        <taxon>Araneomorphae</taxon>
        <taxon>Entelegynae</taxon>
        <taxon>Araneoidea</taxon>
        <taxon>Araneidae</taxon>
        <taxon>Araneus</taxon>
    </lineage>
</organism>